<dbReference type="Gene3D" id="3.40.1190.10">
    <property type="entry name" value="Mur-like, catalytic domain"/>
    <property type="match status" value="1"/>
</dbReference>
<dbReference type="InterPro" id="IPR036615">
    <property type="entry name" value="Mur_ligase_C_dom_sf"/>
</dbReference>
<dbReference type="PIRSF" id="PIRSF001563">
    <property type="entry name" value="Folylpolyglu_synth"/>
    <property type="match status" value="1"/>
</dbReference>
<sequence>MNYNEALEFIHGTYAFGIKLGLDNIGKLLEYMDNPQDKLKYVHIAGTNGKGSTSNMISNVLKESGYRVGLFISPYLEEFTERIQINGAHISKEDLGRVAGKVKESIDKMMSDGYSHPSEFEVVTAIGLQYFYEQKVDLVTLEVGMGGRFDATNIIKAPEISIITSIAFDHMQYLGNTLEEITFEKAGIIKENGHVVLYPQGEQVEKQIRGICVERNNEFYPTNPSIVESKSASLKGQELSFKGSKNLEPFDFKLSLLGNHQILNCATALTALDVLKEKGYHISTESIQSGMSSVRFPGRFELLRENPTIFIDGAHNENGIDSLVNTVKTYLDKKVTLFFGVLADKDYDPMIDKLRTISDKVYTVTPNNPRAMSSQELAEHIKKRSPEINVTPLKTIKEGVEIALNGSKDDVFIFVGSLYMIGEARTALVSSL</sequence>
<dbReference type="Pfam" id="PF08245">
    <property type="entry name" value="Mur_ligase_M"/>
    <property type="match status" value="1"/>
</dbReference>
<comment type="cofactor">
    <cofactor evidence="1">
        <name>Mg(2+)</name>
        <dbReference type="ChEBI" id="CHEBI:18420"/>
    </cofactor>
</comment>
<dbReference type="EMBL" id="QNRX01000002">
    <property type="protein sequence ID" value="RBP68938.1"/>
    <property type="molecule type" value="Genomic_DNA"/>
</dbReference>
<dbReference type="AlphaFoldDB" id="A0A366IDC4"/>
<dbReference type="EC" id="6.3.2.17" evidence="3"/>
<feature type="domain" description="Mur ligase central" evidence="13">
    <location>
        <begin position="44"/>
        <end position="271"/>
    </location>
</feature>
<keyword evidence="6 11" id="KW-0547">Nucleotide-binding</keyword>
<dbReference type="PROSITE" id="PS01011">
    <property type="entry name" value="FOLYLPOLYGLU_SYNT_1"/>
    <property type="match status" value="1"/>
</dbReference>
<dbReference type="InterPro" id="IPR001645">
    <property type="entry name" value="Folylpolyglutamate_synth"/>
</dbReference>
<evidence type="ECO:0000256" key="3">
    <source>
        <dbReference type="ARBA" id="ARBA00013025"/>
    </source>
</evidence>
<evidence type="ECO:0000256" key="2">
    <source>
        <dbReference type="ARBA" id="ARBA00008276"/>
    </source>
</evidence>
<protein>
    <recommendedName>
        <fullName evidence="3">tetrahydrofolate synthase</fullName>
        <ecNumber evidence="3">6.3.2.17</ecNumber>
    </recommendedName>
    <alternativeName>
        <fullName evidence="9">Tetrahydrofolylpolyglutamate synthase</fullName>
    </alternativeName>
</protein>
<evidence type="ECO:0000256" key="4">
    <source>
        <dbReference type="ARBA" id="ARBA00022598"/>
    </source>
</evidence>
<keyword evidence="7 11" id="KW-0067">ATP-binding</keyword>
<dbReference type="SUPFAM" id="SSF53244">
    <property type="entry name" value="MurD-like peptide ligases, peptide-binding domain"/>
    <property type="match status" value="1"/>
</dbReference>
<dbReference type="NCBIfam" id="TIGR01499">
    <property type="entry name" value="folC"/>
    <property type="match status" value="1"/>
</dbReference>
<evidence type="ECO:0000256" key="5">
    <source>
        <dbReference type="ARBA" id="ARBA00022723"/>
    </source>
</evidence>
<keyword evidence="8" id="KW-0460">Magnesium</keyword>
<keyword evidence="5" id="KW-0479">Metal-binding</keyword>
<evidence type="ECO:0000256" key="1">
    <source>
        <dbReference type="ARBA" id="ARBA00001946"/>
    </source>
</evidence>
<dbReference type="Proteomes" id="UP000253490">
    <property type="component" value="Unassembled WGS sequence"/>
</dbReference>
<comment type="caution">
    <text evidence="14">The sequence shown here is derived from an EMBL/GenBank/DDBJ whole genome shotgun (WGS) entry which is preliminary data.</text>
</comment>
<keyword evidence="4 11" id="KW-0436">Ligase</keyword>
<evidence type="ECO:0000256" key="8">
    <source>
        <dbReference type="ARBA" id="ARBA00022842"/>
    </source>
</evidence>
<evidence type="ECO:0000256" key="7">
    <source>
        <dbReference type="ARBA" id="ARBA00022840"/>
    </source>
</evidence>
<dbReference type="InterPro" id="IPR013221">
    <property type="entry name" value="Mur_ligase_cen"/>
</dbReference>
<keyword evidence="15" id="KW-1185">Reference proteome</keyword>
<comment type="catalytic activity">
    <reaction evidence="10">
        <text>(6S)-5,6,7,8-tetrahydrofolyl-(gamma-L-Glu)(n) + L-glutamate + ATP = (6S)-5,6,7,8-tetrahydrofolyl-(gamma-L-Glu)(n+1) + ADP + phosphate + H(+)</text>
        <dbReference type="Rhea" id="RHEA:10580"/>
        <dbReference type="Rhea" id="RHEA-COMP:14738"/>
        <dbReference type="Rhea" id="RHEA-COMP:14740"/>
        <dbReference type="ChEBI" id="CHEBI:15378"/>
        <dbReference type="ChEBI" id="CHEBI:29985"/>
        <dbReference type="ChEBI" id="CHEBI:30616"/>
        <dbReference type="ChEBI" id="CHEBI:43474"/>
        <dbReference type="ChEBI" id="CHEBI:141005"/>
        <dbReference type="ChEBI" id="CHEBI:456216"/>
        <dbReference type="EC" id="6.3.2.17"/>
    </reaction>
</comment>
<dbReference type="Pfam" id="PF02875">
    <property type="entry name" value="Mur_ligase_C"/>
    <property type="match status" value="1"/>
</dbReference>
<name>A0A366IDC4_9FIRM</name>
<dbReference type="FunFam" id="3.40.1190.10:FF:000011">
    <property type="entry name" value="Folylpolyglutamate synthase/dihydrofolate synthase"/>
    <property type="match status" value="1"/>
</dbReference>
<dbReference type="InterPro" id="IPR036565">
    <property type="entry name" value="Mur-like_cat_sf"/>
</dbReference>
<evidence type="ECO:0000256" key="6">
    <source>
        <dbReference type="ARBA" id="ARBA00022741"/>
    </source>
</evidence>
<dbReference type="GO" id="GO:0005737">
    <property type="term" value="C:cytoplasm"/>
    <property type="evidence" value="ECO:0007669"/>
    <property type="project" value="TreeGrafter"/>
</dbReference>
<feature type="domain" description="Mur ligase C-terminal" evidence="12">
    <location>
        <begin position="298"/>
        <end position="417"/>
    </location>
</feature>
<dbReference type="SUPFAM" id="SSF53623">
    <property type="entry name" value="MurD-like peptide ligases, catalytic domain"/>
    <property type="match status" value="1"/>
</dbReference>
<evidence type="ECO:0000259" key="13">
    <source>
        <dbReference type="Pfam" id="PF08245"/>
    </source>
</evidence>
<evidence type="ECO:0000256" key="10">
    <source>
        <dbReference type="ARBA" id="ARBA00047493"/>
    </source>
</evidence>
<dbReference type="GO" id="GO:0005524">
    <property type="term" value="F:ATP binding"/>
    <property type="evidence" value="ECO:0007669"/>
    <property type="project" value="UniProtKB-KW"/>
</dbReference>
<dbReference type="OrthoDB" id="9809356at2"/>
<evidence type="ECO:0000313" key="14">
    <source>
        <dbReference type="EMBL" id="RBP68938.1"/>
    </source>
</evidence>
<evidence type="ECO:0000256" key="11">
    <source>
        <dbReference type="PIRNR" id="PIRNR001563"/>
    </source>
</evidence>
<reference evidence="14 15" key="1">
    <citation type="submission" date="2018-06" db="EMBL/GenBank/DDBJ databases">
        <title>Genomic Encyclopedia of Type Strains, Phase IV (KMG-IV): sequencing the most valuable type-strain genomes for metagenomic binning, comparative biology and taxonomic classification.</title>
        <authorList>
            <person name="Goeker M."/>
        </authorList>
    </citation>
    <scope>NUCLEOTIDE SEQUENCE [LARGE SCALE GENOMIC DNA]</scope>
    <source>
        <strain evidence="14 15">DSM 22112</strain>
    </source>
</reference>
<proteinExistence type="inferred from homology"/>
<dbReference type="InterPro" id="IPR018109">
    <property type="entry name" value="Folylpolyglutamate_synth_CS"/>
</dbReference>
<gene>
    <name evidence="14" type="ORF">DES36_10280</name>
</gene>
<dbReference type="PANTHER" id="PTHR11136:SF0">
    <property type="entry name" value="DIHYDROFOLATE SYNTHETASE-RELATED"/>
    <property type="match status" value="1"/>
</dbReference>
<dbReference type="RefSeq" id="WP_113919510.1">
    <property type="nucleotide sequence ID" value="NZ_QNRX01000002.1"/>
</dbReference>
<dbReference type="InterPro" id="IPR004101">
    <property type="entry name" value="Mur_ligase_C"/>
</dbReference>
<dbReference type="PANTHER" id="PTHR11136">
    <property type="entry name" value="FOLYLPOLYGLUTAMATE SYNTHASE-RELATED"/>
    <property type="match status" value="1"/>
</dbReference>
<dbReference type="GO" id="GO:0046872">
    <property type="term" value="F:metal ion binding"/>
    <property type="evidence" value="ECO:0007669"/>
    <property type="project" value="UniProtKB-KW"/>
</dbReference>
<evidence type="ECO:0000259" key="12">
    <source>
        <dbReference type="Pfam" id="PF02875"/>
    </source>
</evidence>
<evidence type="ECO:0000313" key="15">
    <source>
        <dbReference type="Proteomes" id="UP000253490"/>
    </source>
</evidence>
<comment type="similarity">
    <text evidence="2 11">Belongs to the folylpolyglutamate synthase family.</text>
</comment>
<accession>A0A366IDC4</accession>
<organism evidence="14 15">
    <name type="scientific">Alkalibaculum bacchi</name>
    <dbReference type="NCBI Taxonomy" id="645887"/>
    <lineage>
        <taxon>Bacteria</taxon>
        <taxon>Bacillati</taxon>
        <taxon>Bacillota</taxon>
        <taxon>Clostridia</taxon>
        <taxon>Eubacteriales</taxon>
        <taxon>Eubacteriaceae</taxon>
        <taxon>Alkalibaculum</taxon>
    </lineage>
</organism>
<dbReference type="Gene3D" id="3.90.190.20">
    <property type="entry name" value="Mur ligase, C-terminal domain"/>
    <property type="match status" value="1"/>
</dbReference>
<dbReference type="GO" id="GO:0004326">
    <property type="term" value="F:tetrahydrofolylpolyglutamate synthase activity"/>
    <property type="evidence" value="ECO:0007669"/>
    <property type="project" value="UniProtKB-EC"/>
</dbReference>
<dbReference type="GO" id="GO:0008841">
    <property type="term" value="F:dihydrofolate synthase activity"/>
    <property type="evidence" value="ECO:0007669"/>
    <property type="project" value="TreeGrafter"/>
</dbReference>
<evidence type="ECO:0000256" key="9">
    <source>
        <dbReference type="ARBA" id="ARBA00030592"/>
    </source>
</evidence>